<gene>
    <name evidence="3" type="ORF">G3I74_12095</name>
</gene>
<dbReference type="EMBL" id="JAAGSC010000043">
    <property type="protein sequence ID" value="NDY96472.1"/>
    <property type="molecule type" value="Genomic_DNA"/>
</dbReference>
<dbReference type="InterPro" id="IPR054098">
    <property type="entry name" value="NGO1945-like_C"/>
</dbReference>
<accession>A0A845V1J2</accession>
<dbReference type="Pfam" id="PF09836">
    <property type="entry name" value="DUF2063"/>
    <property type="match status" value="1"/>
</dbReference>
<name>A0A845V1J2_9GAMM</name>
<dbReference type="AlphaFoldDB" id="A0A845V1J2"/>
<reference evidence="3 4" key="1">
    <citation type="submission" date="2020-02" db="EMBL/GenBank/DDBJ databases">
        <authorList>
            <person name="Zhang X.-Y."/>
        </authorList>
    </citation>
    <scope>NUCLEOTIDE SEQUENCE [LARGE SCALE GENOMIC DNA]</scope>
    <source>
        <strain evidence="3 4">C33</strain>
    </source>
</reference>
<dbReference type="Pfam" id="PF22106">
    <property type="entry name" value="NGO1945_C"/>
    <property type="match status" value="1"/>
</dbReference>
<evidence type="ECO:0000313" key="3">
    <source>
        <dbReference type="EMBL" id="NDY96472.1"/>
    </source>
</evidence>
<feature type="domain" description="NGO1945-like C-terminal" evidence="2">
    <location>
        <begin position="156"/>
        <end position="251"/>
    </location>
</feature>
<dbReference type="Proteomes" id="UP000484885">
    <property type="component" value="Unassembled WGS sequence"/>
</dbReference>
<feature type="domain" description="Putative DNA-binding" evidence="1">
    <location>
        <begin position="18"/>
        <end position="103"/>
    </location>
</feature>
<dbReference type="InterPro" id="IPR044922">
    <property type="entry name" value="DUF2063_N_sf"/>
</dbReference>
<dbReference type="InterPro" id="IPR018640">
    <property type="entry name" value="DUF2063"/>
</dbReference>
<evidence type="ECO:0000259" key="2">
    <source>
        <dbReference type="Pfam" id="PF22106"/>
    </source>
</evidence>
<dbReference type="Gene3D" id="3.90.930.50">
    <property type="match status" value="1"/>
</dbReference>
<proteinExistence type="predicted"/>
<evidence type="ECO:0000313" key="4">
    <source>
        <dbReference type="Proteomes" id="UP000484885"/>
    </source>
</evidence>
<dbReference type="RefSeq" id="WP_164211868.1">
    <property type="nucleotide sequence ID" value="NZ_JAAGSC010000043.1"/>
</dbReference>
<keyword evidence="4" id="KW-1185">Reference proteome</keyword>
<comment type="caution">
    <text evidence="3">The sequence shown here is derived from an EMBL/GenBank/DDBJ whole genome shotgun (WGS) entry which is preliminary data.</text>
</comment>
<organism evidence="3 4">
    <name type="scientific">Wenzhouxiangella limi</name>
    <dbReference type="NCBI Taxonomy" id="2707351"/>
    <lineage>
        <taxon>Bacteria</taxon>
        <taxon>Pseudomonadati</taxon>
        <taxon>Pseudomonadota</taxon>
        <taxon>Gammaproteobacteria</taxon>
        <taxon>Chromatiales</taxon>
        <taxon>Wenzhouxiangellaceae</taxon>
        <taxon>Wenzhouxiangella</taxon>
    </lineage>
</organism>
<sequence length="263" mass="30044">MTKTRNAASTPPERQLRLQAEFAAHLRDPEHNPPPAGIEDRRLAIYRRLFFGNLRNLMAKNFPVLRRMLDDAEWDRLIRELMVEHRATTPLFPEIGSEMLEFIDGPGQHWLSDRPWMAELIQWEYLETLARLHEADVPEQTVVVSADPGHDEVTLNPTVQMGRFAWPVHRIRPEFVPSEALEQPINLLVYRRHDDRVAFERVNDFTLRFLLLAQSNAGSTGLVLLQALAEESGISPPDPVIEAGRGMLKQLGDREVIILTSPG</sequence>
<protein>
    <submittedName>
        <fullName evidence="3">DUF2063 domain-containing protein</fullName>
    </submittedName>
</protein>
<dbReference type="Gene3D" id="1.10.150.690">
    <property type="entry name" value="DUF2063"/>
    <property type="match status" value="1"/>
</dbReference>
<evidence type="ECO:0000259" key="1">
    <source>
        <dbReference type="Pfam" id="PF09836"/>
    </source>
</evidence>